<dbReference type="InterPro" id="IPR001867">
    <property type="entry name" value="OmpR/PhoB-type_DNA-bd"/>
</dbReference>
<dbReference type="SMART" id="SM00028">
    <property type="entry name" value="TPR"/>
    <property type="match status" value="6"/>
</dbReference>
<dbReference type="Pfam" id="PF13424">
    <property type="entry name" value="TPR_12"/>
    <property type="match status" value="1"/>
</dbReference>
<dbReference type="Gene3D" id="1.25.40.10">
    <property type="entry name" value="Tetratricopeptide repeat domain"/>
    <property type="match status" value="2"/>
</dbReference>
<evidence type="ECO:0000256" key="2">
    <source>
        <dbReference type="ARBA" id="ARBA00023015"/>
    </source>
</evidence>
<dbReference type="InterPro" id="IPR005158">
    <property type="entry name" value="BTAD"/>
</dbReference>
<dbReference type="InterPro" id="IPR051677">
    <property type="entry name" value="AfsR-DnrI-RedD_regulator"/>
</dbReference>
<dbReference type="SUPFAM" id="SSF52540">
    <property type="entry name" value="P-loop containing nucleoside triphosphate hydrolases"/>
    <property type="match status" value="1"/>
</dbReference>
<dbReference type="SUPFAM" id="SSF46894">
    <property type="entry name" value="C-terminal effector domain of the bipartite response regulators"/>
    <property type="match status" value="1"/>
</dbReference>
<dbReference type="InterPro" id="IPR016032">
    <property type="entry name" value="Sig_transdc_resp-reg_C-effctor"/>
</dbReference>
<comment type="similarity">
    <text evidence="1">Belongs to the AfsR/DnrI/RedD regulatory family.</text>
</comment>
<organism evidence="10 11">
    <name type="scientific">Allocatelliglobosispora scoriae</name>
    <dbReference type="NCBI Taxonomy" id="643052"/>
    <lineage>
        <taxon>Bacteria</taxon>
        <taxon>Bacillati</taxon>
        <taxon>Actinomycetota</taxon>
        <taxon>Actinomycetes</taxon>
        <taxon>Micromonosporales</taxon>
        <taxon>Micromonosporaceae</taxon>
        <taxon>Allocatelliglobosispora</taxon>
    </lineage>
</organism>
<dbReference type="InterPro" id="IPR010982">
    <property type="entry name" value="Lambda_DNA-bd_dom_sf"/>
</dbReference>
<dbReference type="Gene3D" id="1.10.260.40">
    <property type="entry name" value="lambda repressor-like DNA-binding domains"/>
    <property type="match status" value="1"/>
</dbReference>
<keyword evidence="4" id="KW-0804">Transcription</keyword>
<evidence type="ECO:0000313" key="10">
    <source>
        <dbReference type="EMBL" id="MBB5867530.1"/>
    </source>
</evidence>
<keyword evidence="3 6" id="KW-0238">DNA-binding</keyword>
<dbReference type="Pfam" id="PF03704">
    <property type="entry name" value="BTAD"/>
    <property type="match status" value="1"/>
</dbReference>
<dbReference type="InterPro" id="IPR027417">
    <property type="entry name" value="P-loop_NTPase"/>
</dbReference>
<dbReference type="Gene3D" id="1.10.10.10">
    <property type="entry name" value="Winged helix-like DNA-binding domain superfamily/Winged helix DNA-binding domain"/>
    <property type="match status" value="1"/>
</dbReference>
<keyword evidence="11" id="KW-1185">Reference proteome</keyword>
<sequence length="1057" mass="114197">MHGEPNPPSDPGGLLRSHRHRVGLDQSALAERAGVSLRTLRDIEHGRVSKPRDTSLRRILTALPITDLDRAALHDAFAGHAARRPARDRPGLRLGVLGPLLLSHPDGPVAVDQAMPRTLLSLLALHPGQPVPVSEAIDTLWGDDPPKTCHNLVQVYVGRLRRLLQTGQRPPSAGDTIRFSAAGYLLDPAAVHTDVADFAVLCDQAAAAQAAGDPDTAADRYLDALRCWRGPVLGDFDPRLHHHPSAVRLNRRRIEAATAHADLALAADRPGETLGHLRELALLEPLHEGLHARLIRALAAAGEQAAALRAFTDLRERLLDQLGVLPGTQLTTAYHHVLTTSAPHAEPAAPQPRAGQAHPAQLPSRVAGFAGRTQHLAELDDLSRRTDETAAGTIAVVAGSAGVGKTALAVHWAHSAAPHFPDGQLYVNLRGFDPGGSPARPGEVLHGFLGALGVASTLIPAGDDGRAALYRTMLAGRRMLILLDNAADADQVRPLLPGSAGCFVLVTSRTQLTGLIVSMRAHLLTLSPLPEAEARQLLAARLSPDRLAAEADAIADLIDRCQRLPLALALVAARLAAQPATTIRALARQLDDADPSGSLDTLSVGDASTDLRTVFSWSYRHLGPDAARLFRLLGIHPGPDVSPSAVASLLAVTPSRARSLLRELTGNHLLQEQRPDRFEFHDLLRAYATELAEALDTPAARRQALHRVLDFYLVSAHTAAALLEPLRERLPIAASQLGVLPETLRTRMEALSWFAAERAALLAAVRRAEAEGWDTRCWQLAHIVSTCLYARGHWHDLASAQRTAMRAARRGGEHTGEGHAHLGLARVYSALGWWAKMQPHLRRALAIFADPGDHAGLARAHNAMALSYSRGGDHLRALHHNQHALKHFRLAGIANAYGQALNDIGWDYAQLGRYRPALAHCRRALRVIDALAEPTEAAHTWDSLGYIHHHLRDHRRAVACYEHAIRLFGENGNRYHEAETLTHLGDTYRAAGVPDAAGAAWRKARDILDDLHHPDNRRVHALLKRLDAGEPPREPALGRGTGRAAGSPDLSQVYAVQ</sequence>
<feature type="domain" description="HTH cro/C1-type" evidence="8">
    <location>
        <begin position="15"/>
        <end position="68"/>
    </location>
</feature>
<dbReference type="RefSeq" id="WP_184832383.1">
    <property type="nucleotide sequence ID" value="NZ_JACHMN010000001.1"/>
</dbReference>
<dbReference type="Pfam" id="PF13181">
    <property type="entry name" value="TPR_8"/>
    <property type="match status" value="1"/>
</dbReference>
<evidence type="ECO:0000313" key="11">
    <source>
        <dbReference type="Proteomes" id="UP000587527"/>
    </source>
</evidence>
<evidence type="ECO:0000256" key="3">
    <source>
        <dbReference type="ARBA" id="ARBA00023125"/>
    </source>
</evidence>
<feature type="region of interest" description="Disordered" evidence="7">
    <location>
        <begin position="1027"/>
        <end position="1057"/>
    </location>
</feature>
<keyword evidence="2" id="KW-0805">Transcription regulation</keyword>
<accession>A0A841BL42</accession>
<proteinExistence type="inferred from homology"/>
<dbReference type="InterPro" id="IPR001387">
    <property type="entry name" value="Cro/C1-type_HTH"/>
</dbReference>
<dbReference type="PANTHER" id="PTHR35807">
    <property type="entry name" value="TRANSCRIPTIONAL REGULATOR REDD-RELATED"/>
    <property type="match status" value="1"/>
</dbReference>
<reference evidence="10 11" key="1">
    <citation type="submission" date="2020-08" db="EMBL/GenBank/DDBJ databases">
        <title>Sequencing the genomes of 1000 actinobacteria strains.</title>
        <authorList>
            <person name="Klenk H.-P."/>
        </authorList>
    </citation>
    <scope>NUCLEOTIDE SEQUENCE [LARGE SCALE GENOMIC DNA]</scope>
    <source>
        <strain evidence="10 11">DSM 45362</strain>
    </source>
</reference>
<dbReference type="GO" id="GO:0006355">
    <property type="term" value="P:regulation of DNA-templated transcription"/>
    <property type="evidence" value="ECO:0007669"/>
    <property type="project" value="InterPro"/>
</dbReference>
<dbReference type="AlphaFoldDB" id="A0A841BL42"/>
<dbReference type="PROSITE" id="PS51755">
    <property type="entry name" value="OMPR_PHOB"/>
    <property type="match status" value="1"/>
</dbReference>
<feature type="DNA-binding region" description="OmpR/PhoB-type" evidence="6">
    <location>
        <begin position="84"/>
        <end position="188"/>
    </location>
</feature>
<evidence type="ECO:0000256" key="6">
    <source>
        <dbReference type="PROSITE-ProRule" id="PRU01091"/>
    </source>
</evidence>
<dbReference type="InterPro" id="IPR036388">
    <property type="entry name" value="WH-like_DNA-bd_sf"/>
</dbReference>
<dbReference type="Pfam" id="PF13560">
    <property type="entry name" value="HTH_31"/>
    <property type="match status" value="1"/>
</dbReference>
<feature type="repeat" description="TPR" evidence="5">
    <location>
        <begin position="938"/>
        <end position="971"/>
    </location>
</feature>
<dbReference type="SUPFAM" id="SSF47413">
    <property type="entry name" value="lambda repressor-like DNA-binding domains"/>
    <property type="match status" value="1"/>
</dbReference>
<dbReference type="SMART" id="SM00530">
    <property type="entry name" value="HTH_XRE"/>
    <property type="match status" value="1"/>
</dbReference>
<feature type="domain" description="OmpR/PhoB-type" evidence="9">
    <location>
        <begin position="84"/>
        <end position="188"/>
    </location>
</feature>
<dbReference type="InterPro" id="IPR011990">
    <property type="entry name" value="TPR-like_helical_dom_sf"/>
</dbReference>
<dbReference type="GO" id="GO:0003677">
    <property type="term" value="F:DNA binding"/>
    <property type="evidence" value="ECO:0007669"/>
    <property type="project" value="UniProtKB-UniRule"/>
</dbReference>
<dbReference type="SMART" id="SM00862">
    <property type="entry name" value="Trans_reg_C"/>
    <property type="match status" value="1"/>
</dbReference>
<evidence type="ECO:0000256" key="4">
    <source>
        <dbReference type="ARBA" id="ARBA00023163"/>
    </source>
</evidence>
<dbReference type="PROSITE" id="PS50943">
    <property type="entry name" value="HTH_CROC1"/>
    <property type="match status" value="1"/>
</dbReference>
<gene>
    <name evidence="10" type="ORF">F4553_000909</name>
</gene>
<dbReference type="SMART" id="SM01043">
    <property type="entry name" value="BTAD"/>
    <property type="match status" value="1"/>
</dbReference>
<evidence type="ECO:0000256" key="7">
    <source>
        <dbReference type="SAM" id="MobiDB-lite"/>
    </source>
</evidence>
<comment type="caution">
    <text evidence="10">The sequence shown here is derived from an EMBL/GenBank/DDBJ whole genome shotgun (WGS) entry which is preliminary data.</text>
</comment>
<name>A0A841BL42_9ACTN</name>
<evidence type="ECO:0000256" key="5">
    <source>
        <dbReference type="PROSITE-ProRule" id="PRU00339"/>
    </source>
</evidence>
<evidence type="ECO:0000259" key="9">
    <source>
        <dbReference type="PROSITE" id="PS51755"/>
    </source>
</evidence>
<evidence type="ECO:0000256" key="1">
    <source>
        <dbReference type="ARBA" id="ARBA00005820"/>
    </source>
</evidence>
<dbReference type="PANTHER" id="PTHR35807:SF1">
    <property type="entry name" value="TRANSCRIPTIONAL REGULATOR REDD"/>
    <property type="match status" value="1"/>
</dbReference>
<dbReference type="Proteomes" id="UP000587527">
    <property type="component" value="Unassembled WGS sequence"/>
</dbReference>
<dbReference type="PROSITE" id="PS50005">
    <property type="entry name" value="TPR"/>
    <property type="match status" value="1"/>
</dbReference>
<keyword evidence="5" id="KW-0802">TPR repeat</keyword>
<dbReference type="GO" id="GO:0043531">
    <property type="term" value="F:ADP binding"/>
    <property type="evidence" value="ECO:0007669"/>
    <property type="project" value="InterPro"/>
</dbReference>
<dbReference type="InterPro" id="IPR019734">
    <property type="entry name" value="TPR_rpt"/>
</dbReference>
<dbReference type="SUPFAM" id="SSF48452">
    <property type="entry name" value="TPR-like"/>
    <property type="match status" value="2"/>
</dbReference>
<protein>
    <submittedName>
        <fullName evidence="10">DNA-binding SARP family transcriptional activator/DNA-binding XRE family transcriptional regulator/Tfp pilus assembly protein PilF</fullName>
    </submittedName>
</protein>
<evidence type="ECO:0000259" key="8">
    <source>
        <dbReference type="PROSITE" id="PS50943"/>
    </source>
</evidence>
<dbReference type="EMBL" id="JACHMN010000001">
    <property type="protein sequence ID" value="MBB5867530.1"/>
    <property type="molecule type" value="Genomic_DNA"/>
</dbReference>
<dbReference type="PRINTS" id="PR00364">
    <property type="entry name" value="DISEASERSIST"/>
</dbReference>
<dbReference type="CDD" id="cd00093">
    <property type="entry name" value="HTH_XRE"/>
    <property type="match status" value="1"/>
</dbReference>
<dbReference type="GO" id="GO:0000160">
    <property type="term" value="P:phosphorelay signal transduction system"/>
    <property type="evidence" value="ECO:0007669"/>
    <property type="project" value="InterPro"/>
</dbReference>
<dbReference type="Pfam" id="PF00486">
    <property type="entry name" value="Trans_reg_C"/>
    <property type="match status" value="1"/>
</dbReference>